<proteinExistence type="predicted"/>
<name>A0AAD6QLP9_9ROSI</name>
<accession>A0AAD6QLP9</accession>
<evidence type="ECO:0000313" key="3">
    <source>
        <dbReference type="Proteomes" id="UP001164929"/>
    </source>
</evidence>
<feature type="compositionally biased region" description="Polar residues" evidence="1">
    <location>
        <begin position="1"/>
        <end position="14"/>
    </location>
</feature>
<reference evidence="2" key="1">
    <citation type="journal article" date="2023" name="Mol. Ecol. Resour.">
        <title>Chromosome-level genome assembly of a triploid poplar Populus alba 'Berolinensis'.</title>
        <authorList>
            <person name="Chen S."/>
            <person name="Yu Y."/>
            <person name="Wang X."/>
            <person name="Wang S."/>
            <person name="Zhang T."/>
            <person name="Zhou Y."/>
            <person name="He R."/>
            <person name="Meng N."/>
            <person name="Wang Y."/>
            <person name="Liu W."/>
            <person name="Liu Z."/>
            <person name="Liu J."/>
            <person name="Guo Q."/>
            <person name="Huang H."/>
            <person name="Sederoff R.R."/>
            <person name="Wang G."/>
            <person name="Qu G."/>
            <person name="Chen S."/>
        </authorList>
    </citation>
    <scope>NUCLEOTIDE SEQUENCE</scope>
    <source>
        <strain evidence="2">SC-2020</strain>
    </source>
</reference>
<feature type="region of interest" description="Disordered" evidence="1">
    <location>
        <begin position="1"/>
        <end position="21"/>
    </location>
</feature>
<organism evidence="2 3">
    <name type="scientific">Populus alba x Populus x berolinensis</name>
    <dbReference type="NCBI Taxonomy" id="444605"/>
    <lineage>
        <taxon>Eukaryota</taxon>
        <taxon>Viridiplantae</taxon>
        <taxon>Streptophyta</taxon>
        <taxon>Embryophyta</taxon>
        <taxon>Tracheophyta</taxon>
        <taxon>Spermatophyta</taxon>
        <taxon>Magnoliopsida</taxon>
        <taxon>eudicotyledons</taxon>
        <taxon>Gunneridae</taxon>
        <taxon>Pentapetalae</taxon>
        <taxon>rosids</taxon>
        <taxon>fabids</taxon>
        <taxon>Malpighiales</taxon>
        <taxon>Salicaceae</taxon>
        <taxon>Saliceae</taxon>
        <taxon>Populus</taxon>
    </lineage>
</organism>
<keyword evidence="3" id="KW-1185">Reference proteome</keyword>
<sequence>MTQFCGSNSVYPTSTRHRPSEGAGGAVALLHVASISFSSASCCAPAAAFPY</sequence>
<evidence type="ECO:0000256" key="1">
    <source>
        <dbReference type="SAM" id="MobiDB-lite"/>
    </source>
</evidence>
<dbReference type="EMBL" id="JAQIZT010000006">
    <property type="protein sequence ID" value="KAJ6992753.1"/>
    <property type="molecule type" value="Genomic_DNA"/>
</dbReference>
<gene>
    <name evidence="2" type="ORF">NC653_015989</name>
</gene>
<dbReference type="AlphaFoldDB" id="A0AAD6QLP9"/>
<comment type="caution">
    <text evidence="2">The sequence shown here is derived from an EMBL/GenBank/DDBJ whole genome shotgun (WGS) entry which is preliminary data.</text>
</comment>
<dbReference type="Proteomes" id="UP001164929">
    <property type="component" value="Chromosome 6"/>
</dbReference>
<protein>
    <submittedName>
        <fullName evidence="2">Uncharacterized protein</fullName>
    </submittedName>
</protein>
<evidence type="ECO:0000313" key="2">
    <source>
        <dbReference type="EMBL" id="KAJ6992753.1"/>
    </source>
</evidence>